<dbReference type="EMBL" id="SOFM01000029">
    <property type="protein sequence ID" value="TFC03111.1"/>
    <property type="molecule type" value="Genomic_DNA"/>
</dbReference>
<sequence length="397" mass="42153">MARASVTVIGGGILGLAVAERLSRSGTAVTLLEKEAGWAAHQTGHNSGVVHAGPYYAAGSLKARLCTAGNRSMAEFALENEIPYQRCGKLIVAVTPEEVPRLDALHDRALANEVVTRVLSAEETLDFEPNVRAVKALRVEATGIIDYGGVSRVLARKAAENGATLLLGARVESIRVDGGGVSVGHAGGSVRSELLINCAGLHADRIAALAGVTPEVRIVPFRGEYYELIPERRALVRGLIYPVPDPALPFLGVHLTRMIDGTVHAGPNAVLALSREGYDWRTVNLRDSIESITYPGFLRMARRNIGTGAGEVARSFSQRLFARSLARLVPEIGRGDIVRAGAGVRAQAVRPDGALADDFVIQRAPRQVHVLNAPSPAATSSLEIARHIAALVLDVTH</sequence>
<dbReference type="Gene3D" id="3.50.50.60">
    <property type="entry name" value="FAD/NAD(P)-binding domain"/>
    <property type="match status" value="1"/>
</dbReference>
<dbReference type="NCBIfam" id="NF008726">
    <property type="entry name" value="PRK11728.1"/>
    <property type="match status" value="1"/>
</dbReference>
<dbReference type="InterPro" id="IPR006076">
    <property type="entry name" value="FAD-dep_OxRdtase"/>
</dbReference>
<dbReference type="PANTHER" id="PTHR43104">
    <property type="entry name" value="L-2-HYDROXYGLUTARATE DEHYDROGENASE, MITOCHONDRIAL"/>
    <property type="match status" value="1"/>
</dbReference>
<evidence type="ECO:0000256" key="3">
    <source>
        <dbReference type="ARBA" id="ARBA00022827"/>
    </source>
</evidence>
<evidence type="ECO:0000259" key="6">
    <source>
        <dbReference type="Pfam" id="PF01266"/>
    </source>
</evidence>
<keyword evidence="4 7" id="KW-0560">Oxidoreductase</keyword>
<keyword evidence="8" id="KW-1185">Reference proteome</keyword>
<evidence type="ECO:0000256" key="1">
    <source>
        <dbReference type="ARBA" id="ARBA00001974"/>
    </source>
</evidence>
<dbReference type="PANTHER" id="PTHR43104:SF2">
    <property type="entry name" value="L-2-HYDROXYGLUTARATE DEHYDROGENASE, MITOCHONDRIAL"/>
    <property type="match status" value="1"/>
</dbReference>
<dbReference type="Proteomes" id="UP000297643">
    <property type="component" value="Unassembled WGS sequence"/>
</dbReference>
<protein>
    <submittedName>
        <fullName evidence="7">L-2-hydroxyglutarate oxidase</fullName>
        <ecNumber evidence="7">1.1.3.-</ecNumber>
    </submittedName>
</protein>
<accession>A0A4R8W5K9</accession>
<evidence type="ECO:0000256" key="4">
    <source>
        <dbReference type="ARBA" id="ARBA00023002"/>
    </source>
</evidence>
<dbReference type="SUPFAM" id="SSF51905">
    <property type="entry name" value="FAD/NAD(P)-binding domain"/>
    <property type="match status" value="1"/>
</dbReference>
<dbReference type="InterPro" id="IPR036188">
    <property type="entry name" value="FAD/NAD-bd_sf"/>
</dbReference>
<dbReference type="GO" id="GO:0005737">
    <property type="term" value="C:cytoplasm"/>
    <property type="evidence" value="ECO:0007669"/>
    <property type="project" value="TreeGrafter"/>
</dbReference>
<feature type="domain" description="FAD dependent oxidoreductase" evidence="6">
    <location>
        <begin position="6"/>
        <end position="391"/>
    </location>
</feature>
<evidence type="ECO:0000256" key="5">
    <source>
        <dbReference type="ARBA" id="ARBA00037941"/>
    </source>
</evidence>
<dbReference type="AlphaFoldDB" id="A0A4R8W5K9"/>
<evidence type="ECO:0000256" key="2">
    <source>
        <dbReference type="ARBA" id="ARBA00022630"/>
    </source>
</evidence>
<dbReference type="Pfam" id="PF01266">
    <property type="entry name" value="DAO"/>
    <property type="match status" value="1"/>
</dbReference>
<name>A0A4R8W5K9_9MICO</name>
<comment type="caution">
    <text evidence="7">The sequence shown here is derived from an EMBL/GenBank/DDBJ whole genome shotgun (WGS) entry which is preliminary data.</text>
</comment>
<proteinExistence type="inferred from homology"/>
<gene>
    <name evidence="7" type="primary">lhgO</name>
    <name evidence="7" type="ORF">E3O32_10890</name>
</gene>
<dbReference type="GO" id="GO:0047545">
    <property type="term" value="F:(S)-2-hydroxyglutarate dehydrogenase activity"/>
    <property type="evidence" value="ECO:0007669"/>
    <property type="project" value="TreeGrafter"/>
</dbReference>
<dbReference type="EC" id="1.1.3.-" evidence="7"/>
<keyword evidence="3" id="KW-0274">FAD</keyword>
<evidence type="ECO:0000313" key="8">
    <source>
        <dbReference type="Proteomes" id="UP000297643"/>
    </source>
</evidence>
<dbReference type="Gene3D" id="3.30.9.10">
    <property type="entry name" value="D-Amino Acid Oxidase, subunit A, domain 2"/>
    <property type="match status" value="1"/>
</dbReference>
<evidence type="ECO:0000313" key="7">
    <source>
        <dbReference type="EMBL" id="TFC03111.1"/>
    </source>
</evidence>
<dbReference type="RefSeq" id="WP_134509410.1">
    <property type="nucleotide sequence ID" value="NZ_SOFM01000029.1"/>
</dbReference>
<comment type="cofactor">
    <cofactor evidence="1">
        <name>FAD</name>
        <dbReference type="ChEBI" id="CHEBI:57692"/>
    </cofactor>
</comment>
<keyword evidence="2" id="KW-0285">Flavoprotein</keyword>
<organism evidence="7 8">
    <name type="scientific">Cryobacterium mannosilyticum</name>
    <dbReference type="NCBI Taxonomy" id="1259190"/>
    <lineage>
        <taxon>Bacteria</taxon>
        <taxon>Bacillati</taxon>
        <taxon>Actinomycetota</taxon>
        <taxon>Actinomycetes</taxon>
        <taxon>Micrococcales</taxon>
        <taxon>Microbacteriaceae</taxon>
        <taxon>Cryobacterium</taxon>
    </lineage>
</organism>
<comment type="similarity">
    <text evidence="5">Belongs to the L2HGDH family.</text>
</comment>
<reference evidence="7 8" key="1">
    <citation type="submission" date="2019-03" db="EMBL/GenBank/DDBJ databases">
        <title>Genomics of glacier-inhabiting Cryobacterium strains.</title>
        <authorList>
            <person name="Liu Q."/>
            <person name="Xin Y.-H."/>
        </authorList>
    </citation>
    <scope>NUCLEOTIDE SEQUENCE [LARGE SCALE GENOMIC DNA]</scope>
    <source>
        <strain evidence="7 8">RHLT2-21</strain>
    </source>
</reference>